<feature type="transmembrane region" description="Helical" evidence="1">
    <location>
        <begin position="183"/>
        <end position="200"/>
    </location>
</feature>
<keyword evidence="1" id="KW-0472">Membrane</keyword>
<protein>
    <recommendedName>
        <fullName evidence="4">HTTM domain-containing protein</fullName>
    </recommendedName>
</protein>
<keyword evidence="1" id="KW-1133">Transmembrane helix</keyword>
<feature type="transmembrane region" description="Helical" evidence="1">
    <location>
        <begin position="158"/>
        <end position="176"/>
    </location>
</feature>
<evidence type="ECO:0008006" key="4">
    <source>
        <dbReference type="Google" id="ProtNLM"/>
    </source>
</evidence>
<evidence type="ECO:0000313" key="3">
    <source>
        <dbReference type="Proteomes" id="UP000632454"/>
    </source>
</evidence>
<feature type="transmembrane region" description="Helical" evidence="1">
    <location>
        <begin position="279"/>
        <end position="298"/>
    </location>
</feature>
<feature type="transmembrane region" description="Helical" evidence="1">
    <location>
        <begin position="240"/>
        <end position="259"/>
    </location>
</feature>
<keyword evidence="1" id="KW-0812">Transmembrane</keyword>
<feature type="transmembrane region" description="Helical" evidence="1">
    <location>
        <begin position="101"/>
        <end position="122"/>
    </location>
</feature>
<keyword evidence="3" id="KW-1185">Reference proteome</keyword>
<feature type="transmembrane region" description="Helical" evidence="1">
    <location>
        <begin position="206"/>
        <end position="228"/>
    </location>
</feature>
<comment type="caution">
    <text evidence="2">The sequence shown here is derived from an EMBL/GenBank/DDBJ whole genome shotgun (WGS) entry which is preliminary data.</text>
</comment>
<sequence length="460" mass="49748">MFGLFSTLLAGSLILHQLWWDGLETNSLHALVVLAALWLLVRPTSVGRFAIMLAAEVVAVGHDLPYVGDHTLVVFVTGVSVLALPAWTVARTQRLPAPGELFDTIAPFLRVALIIVYAAAALSKLNTDFLDPQTSCAGPMSQKIAFFDPSLLEGTWRITPSIWTTVAIEIALPILLAIPRTRVVGLLLGCAFHVVLALAGNVPFSALALALYVAFVPTRTVPALHALLLRHRRLRSVTRFVATPPASVVLFVVGVGLWFAAAQVLGRDPWSWSDGLGGLARLAIVVLVVLAGVAFVLGRRRRDGVAEYAHPRSGRRLGHPILVVAVALLIVNAVCPYLGLRSESTFTMFSNLRTEQGAWNHLFIPESVRVFGFQDRLVSVIGTDDPALAARTSSGTELTRFELNRYLRSHPRAEVTWSEAGPDGAVIRSRGPIAAAPGQTLAEKLFHFKDVRPRDDGDCG</sequence>
<dbReference type="EMBL" id="BMCS01000001">
    <property type="protein sequence ID" value="GGF16648.1"/>
    <property type="molecule type" value="Genomic_DNA"/>
</dbReference>
<dbReference type="Proteomes" id="UP000632454">
    <property type="component" value="Unassembled WGS sequence"/>
</dbReference>
<name>A0ABQ1UFP2_9NOCA</name>
<feature type="transmembrane region" description="Helical" evidence="1">
    <location>
        <begin position="72"/>
        <end position="89"/>
    </location>
</feature>
<gene>
    <name evidence="2" type="ORF">GCM10007298_10840</name>
</gene>
<organism evidence="2 3">
    <name type="scientific">Williamsia phyllosphaerae</name>
    <dbReference type="NCBI Taxonomy" id="885042"/>
    <lineage>
        <taxon>Bacteria</taxon>
        <taxon>Bacillati</taxon>
        <taxon>Actinomycetota</taxon>
        <taxon>Actinomycetes</taxon>
        <taxon>Mycobacteriales</taxon>
        <taxon>Nocardiaceae</taxon>
        <taxon>Williamsia</taxon>
    </lineage>
</organism>
<proteinExistence type="predicted"/>
<reference evidence="3" key="1">
    <citation type="journal article" date="2019" name="Int. J. Syst. Evol. Microbiol.">
        <title>The Global Catalogue of Microorganisms (GCM) 10K type strain sequencing project: providing services to taxonomists for standard genome sequencing and annotation.</title>
        <authorList>
            <consortium name="The Broad Institute Genomics Platform"/>
            <consortium name="The Broad Institute Genome Sequencing Center for Infectious Disease"/>
            <person name="Wu L."/>
            <person name="Ma J."/>
        </authorList>
    </citation>
    <scope>NUCLEOTIDE SEQUENCE [LARGE SCALE GENOMIC DNA]</scope>
    <source>
        <strain evidence="3">CCM 7855</strain>
    </source>
</reference>
<accession>A0ABQ1UFP2</accession>
<evidence type="ECO:0000256" key="1">
    <source>
        <dbReference type="SAM" id="Phobius"/>
    </source>
</evidence>
<evidence type="ECO:0000313" key="2">
    <source>
        <dbReference type="EMBL" id="GGF16648.1"/>
    </source>
</evidence>
<feature type="transmembrane region" description="Helical" evidence="1">
    <location>
        <begin position="25"/>
        <end position="41"/>
    </location>
</feature>
<feature type="transmembrane region" description="Helical" evidence="1">
    <location>
        <begin position="319"/>
        <end position="340"/>
    </location>
</feature>